<protein>
    <recommendedName>
        <fullName evidence="2">Glycosyltransferase 2-like domain-containing protein</fullName>
    </recommendedName>
</protein>
<dbReference type="PANTHER" id="PTHR22916:SF3">
    <property type="entry name" value="UDP-GLCNAC:BETAGAL BETA-1,3-N-ACETYLGLUCOSAMINYLTRANSFERASE-LIKE PROTEIN 1"/>
    <property type="match status" value="1"/>
</dbReference>
<evidence type="ECO:0000313" key="4">
    <source>
        <dbReference type="Proteomes" id="UP000193431"/>
    </source>
</evidence>
<keyword evidence="1" id="KW-0175">Coiled coil</keyword>
<gene>
    <name evidence="3" type="ORF">BST97_00080</name>
</gene>
<dbReference type="InterPro" id="IPR029044">
    <property type="entry name" value="Nucleotide-diphossugar_trans"/>
</dbReference>
<evidence type="ECO:0000313" key="3">
    <source>
        <dbReference type="EMBL" id="ARN76526.1"/>
    </source>
</evidence>
<organism evidence="3 4">
    <name type="scientific">Nonlabens spongiae</name>
    <dbReference type="NCBI Taxonomy" id="331648"/>
    <lineage>
        <taxon>Bacteria</taxon>
        <taxon>Pseudomonadati</taxon>
        <taxon>Bacteroidota</taxon>
        <taxon>Flavobacteriia</taxon>
        <taxon>Flavobacteriales</taxon>
        <taxon>Flavobacteriaceae</taxon>
        <taxon>Nonlabens</taxon>
    </lineage>
</organism>
<dbReference type="Gene3D" id="3.90.550.10">
    <property type="entry name" value="Spore Coat Polysaccharide Biosynthesis Protein SpsA, Chain A"/>
    <property type="match status" value="1"/>
</dbReference>
<dbReference type="STRING" id="331648.BST97_00080"/>
<dbReference type="GO" id="GO:0016758">
    <property type="term" value="F:hexosyltransferase activity"/>
    <property type="evidence" value="ECO:0007669"/>
    <property type="project" value="UniProtKB-ARBA"/>
</dbReference>
<accession>A0A1W6MG82</accession>
<name>A0A1W6MG82_9FLAO</name>
<keyword evidence="4" id="KW-1185">Reference proteome</keyword>
<evidence type="ECO:0000256" key="1">
    <source>
        <dbReference type="SAM" id="Coils"/>
    </source>
</evidence>
<dbReference type="RefSeq" id="WP_085765328.1">
    <property type="nucleotide sequence ID" value="NZ_CP019344.1"/>
</dbReference>
<dbReference type="PANTHER" id="PTHR22916">
    <property type="entry name" value="GLYCOSYLTRANSFERASE"/>
    <property type="match status" value="1"/>
</dbReference>
<proteinExistence type="predicted"/>
<dbReference type="Proteomes" id="UP000193431">
    <property type="component" value="Chromosome"/>
</dbReference>
<dbReference type="AlphaFoldDB" id="A0A1W6MG82"/>
<reference evidence="3 4" key="1">
    <citation type="submission" date="2016-11" db="EMBL/GenBank/DDBJ databases">
        <title>Trade-off between light-utilization and light-protection in marine flavobacteria.</title>
        <authorList>
            <person name="Kumagai Y."/>
        </authorList>
    </citation>
    <scope>NUCLEOTIDE SEQUENCE [LARGE SCALE GENOMIC DNA]</scope>
    <source>
        <strain evidence="3 4">JCM 13191</strain>
    </source>
</reference>
<dbReference type="Pfam" id="PF00535">
    <property type="entry name" value="Glycos_transf_2"/>
    <property type="match status" value="1"/>
</dbReference>
<sequence length="287" mass="33158">MEKIPLVSLCIFTYNQQDYIEEAIDGAFSQDYDNLEIIISDDNSSDKTWQLIQEKVARYDGKHKIKINRNTPNLGIAAHVNKLYYDLSKGDYIAIAAGDDISLPQRVSKSVSYMVDNKGVVALSTRLIYIDKNSQIAAHHKKHIEQDSIYDLEYFLSPDYNHINGPSRFIDRKLIDAFTPLNKNCPTEDTPMLLRCFLSGKVALLRDELVKYRIHESNVSSEKGLQKMNINFIFVQYDQDIAFAKAEKMITPQIALRLTQKIEEIKRKRLKKKEKQSILQRLKSRLP</sequence>
<dbReference type="EMBL" id="CP019344">
    <property type="protein sequence ID" value="ARN76526.1"/>
    <property type="molecule type" value="Genomic_DNA"/>
</dbReference>
<feature type="domain" description="Glycosyltransferase 2-like" evidence="2">
    <location>
        <begin position="8"/>
        <end position="162"/>
    </location>
</feature>
<dbReference type="SUPFAM" id="SSF53448">
    <property type="entry name" value="Nucleotide-diphospho-sugar transferases"/>
    <property type="match status" value="1"/>
</dbReference>
<dbReference type="InterPro" id="IPR001173">
    <property type="entry name" value="Glyco_trans_2-like"/>
</dbReference>
<dbReference type="OrthoDB" id="396512at2"/>
<evidence type="ECO:0000259" key="2">
    <source>
        <dbReference type="Pfam" id="PF00535"/>
    </source>
</evidence>
<feature type="coiled-coil region" evidence="1">
    <location>
        <begin position="255"/>
        <end position="285"/>
    </location>
</feature>